<dbReference type="Proteomes" id="UP000003294">
    <property type="component" value="Unassembled WGS sequence"/>
</dbReference>
<name>D0W3J5_NEICI</name>
<evidence type="ECO:0000313" key="1">
    <source>
        <dbReference type="EMBL" id="EEZ71650.1"/>
    </source>
</evidence>
<reference evidence="1 2" key="1">
    <citation type="submission" date="2009-10" db="EMBL/GenBank/DDBJ databases">
        <authorList>
            <person name="Weinstock G."/>
            <person name="Sodergren E."/>
            <person name="Clifton S."/>
            <person name="Fulton L."/>
            <person name="Fulton B."/>
            <person name="Courtney L."/>
            <person name="Fronick C."/>
            <person name="Harrison M."/>
            <person name="Strong C."/>
            <person name="Farmer C."/>
            <person name="Delahaunty K."/>
            <person name="Markovic C."/>
            <person name="Hall O."/>
            <person name="Minx P."/>
            <person name="Tomlinson C."/>
            <person name="Mitreva M."/>
            <person name="Nelson J."/>
            <person name="Hou S."/>
            <person name="Wollam A."/>
            <person name="Pepin K.H."/>
            <person name="Johnson M."/>
            <person name="Bhonagiri V."/>
            <person name="Nash W.E."/>
            <person name="Warren W."/>
            <person name="Chinwalla A."/>
            <person name="Mardis E.R."/>
            <person name="Wilson R.K."/>
        </authorList>
    </citation>
    <scope>NUCLEOTIDE SEQUENCE [LARGE SCALE GENOMIC DNA]</scope>
    <source>
        <strain evidence="1 2">ATCC 14685</strain>
    </source>
</reference>
<comment type="caution">
    <text evidence="1">The sequence shown here is derived from an EMBL/GenBank/DDBJ whole genome shotgun (WGS) entry which is preliminary data.</text>
</comment>
<proteinExistence type="predicted"/>
<dbReference type="EMBL" id="ACDY02000006">
    <property type="protein sequence ID" value="EEZ71650.1"/>
    <property type="molecule type" value="Genomic_DNA"/>
</dbReference>
<evidence type="ECO:0000313" key="2">
    <source>
        <dbReference type="Proteomes" id="UP000003294"/>
    </source>
</evidence>
<dbReference type="AlphaFoldDB" id="D0W3J5"/>
<sequence>MPSESGRRECQPDRLFRRHFYLYNQNSFRYKKVLFSVLTTLC</sequence>
<protein>
    <submittedName>
        <fullName evidence="1">Uncharacterized protein</fullName>
    </submittedName>
</protein>
<dbReference type="STRING" id="546262.NEICINOT_04235"/>
<organism evidence="1 2">
    <name type="scientific">Neisseria cinerea ATCC 14685</name>
    <dbReference type="NCBI Taxonomy" id="546262"/>
    <lineage>
        <taxon>Bacteria</taxon>
        <taxon>Pseudomonadati</taxon>
        <taxon>Pseudomonadota</taxon>
        <taxon>Betaproteobacteria</taxon>
        <taxon>Neisseriales</taxon>
        <taxon>Neisseriaceae</taxon>
        <taxon>Neisseria</taxon>
    </lineage>
</organism>
<accession>D0W3J5</accession>
<gene>
    <name evidence="1" type="ORF">NEICINOT_04235</name>
</gene>